<sequence length="115" mass="13283">MNNDDDDWEDTFDENGITLGPEEILHREIQKSKNLKVERLQLKDEVEKLRAENIHLTQKIQALTEEAKAPLSSAQKDEAPLQPQPFSGLSPKWFLFLLIFNSSALAILLYFLFQK</sequence>
<dbReference type="EMBL" id="UOGG01000081">
    <property type="protein sequence ID" value="VAX29385.1"/>
    <property type="molecule type" value="Genomic_DNA"/>
</dbReference>
<gene>
    <name evidence="3" type="ORF">MNBD_NITROSPINAE05-1099</name>
</gene>
<evidence type="ECO:0000313" key="3">
    <source>
        <dbReference type="EMBL" id="VAX29385.1"/>
    </source>
</evidence>
<evidence type="ECO:0000256" key="1">
    <source>
        <dbReference type="SAM" id="Coils"/>
    </source>
</evidence>
<name>A0A3B1DCF1_9ZZZZ</name>
<dbReference type="AlphaFoldDB" id="A0A3B1DCF1"/>
<evidence type="ECO:0000256" key="2">
    <source>
        <dbReference type="SAM" id="Phobius"/>
    </source>
</evidence>
<keyword evidence="1" id="KW-0175">Coiled coil</keyword>
<accession>A0A3B1DCF1</accession>
<keyword evidence="2" id="KW-1133">Transmembrane helix</keyword>
<organism evidence="3">
    <name type="scientific">hydrothermal vent metagenome</name>
    <dbReference type="NCBI Taxonomy" id="652676"/>
    <lineage>
        <taxon>unclassified sequences</taxon>
        <taxon>metagenomes</taxon>
        <taxon>ecological metagenomes</taxon>
    </lineage>
</organism>
<proteinExistence type="predicted"/>
<feature type="transmembrane region" description="Helical" evidence="2">
    <location>
        <begin position="93"/>
        <end position="113"/>
    </location>
</feature>
<reference evidence="3" key="1">
    <citation type="submission" date="2018-06" db="EMBL/GenBank/DDBJ databases">
        <authorList>
            <person name="Zhirakovskaya E."/>
        </authorList>
    </citation>
    <scope>NUCLEOTIDE SEQUENCE</scope>
</reference>
<protein>
    <submittedName>
        <fullName evidence="3">Uncharacterized protein</fullName>
    </submittedName>
</protein>
<keyword evidence="2" id="KW-0812">Transmembrane</keyword>
<feature type="coiled-coil region" evidence="1">
    <location>
        <begin position="32"/>
        <end position="66"/>
    </location>
</feature>
<keyword evidence="2" id="KW-0472">Membrane</keyword>